<evidence type="ECO:0000256" key="2">
    <source>
        <dbReference type="SAM" id="MobiDB-lite"/>
    </source>
</evidence>
<dbReference type="AlphaFoldDB" id="A0A427XV91"/>
<dbReference type="OrthoDB" id="2595865at2759"/>
<organism evidence="3 4">
    <name type="scientific">Apiotrichum porosum</name>
    <dbReference type="NCBI Taxonomy" id="105984"/>
    <lineage>
        <taxon>Eukaryota</taxon>
        <taxon>Fungi</taxon>
        <taxon>Dikarya</taxon>
        <taxon>Basidiomycota</taxon>
        <taxon>Agaricomycotina</taxon>
        <taxon>Tremellomycetes</taxon>
        <taxon>Trichosporonales</taxon>
        <taxon>Trichosporonaceae</taxon>
        <taxon>Apiotrichum</taxon>
    </lineage>
</organism>
<evidence type="ECO:0000313" key="3">
    <source>
        <dbReference type="EMBL" id="RSH82651.1"/>
    </source>
</evidence>
<reference evidence="3 4" key="1">
    <citation type="submission" date="2018-11" db="EMBL/GenBank/DDBJ databases">
        <title>Genome sequence of Apiotrichum porosum DSM 27194.</title>
        <authorList>
            <person name="Aliyu H."/>
            <person name="Gorte O."/>
            <person name="Ochsenreither K."/>
        </authorList>
    </citation>
    <scope>NUCLEOTIDE SEQUENCE [LARGE SCALE GENOMIC DNA]</scope>
    <source>
        <strain evidence="3 4">DSM 27194</strain>
    </source>
</reference>
<gene>
    <name evidence="3" type="ORF">EHS24_007644</name>
</gene>
<dbReference type="EMBL" id="RSCE01000005">
    <property type="protein sequence ID" value="RSH82651.1"/>
    <property type="molecule type" value="Genomic_DNA"/>
</dbReference>
<feature type="region of interest" description="Disordered" evidence="2">
    <location>
        <begin position="62"/>
        <end position="82"/>
    </location>
</feature>
<dbReference type="GeneID" id="39592187"/>
<evidence type="ECO:0000256" key="1">
    <source>
        <dbReference type="SAM" id="Coils"/>
    </source>
</evidence>
<feature type="coiled-coil region" evidence="1">
    <location>
        <begin position="86"/>
        <end position="127"/>
    </location>
</feature>
<keyword evidence="4" id="KW-1185">Reference proteome</keyword>
<evidence type="ECO:0000313" key="4">
    <source>
        <dbReference type="Proteomes" id="UP000279236"/>
    </source>
</evidence>
<name>A0A427XV91_9TREE</name>
<dbReference type="Proteomes" id="UP000279236">
    <property type="component" value="Unassembled WGS sequence"/>
</dbReference>
<proteinExistence type="predicted"/>
<sequence length="131" mass="13915">MDTAQRTHLQPAGANFLLPNLPNTSTSSLMDAVVGGTPNGARPSAPAAVGAFSLGRVAEEQPLGDASASARVNSNGVKDKQDAAEVRELELKLEKRRSLIPHLENELAALEAQIKAAEERLSRVQQAPPQW</sequence>
<comment type="caution">
    <text evidence="3">The sequence shown here is derived from an EMBL/GenBank/DDBJ whole genome shotgun (WGS) entry which is preliminary data.</text>
</comment>
<keyword evidence="1" id="KW-0175">Coiled coil</keyword>
<dbReference type="RefSeq" id="XP_028476883.1">
    <property type="nucleotide sequence ID" value="XM_028622990.1"/>
</dbReference>
<accession>A0A427XV91</accession>
<protein>
    <submittedName>
        <fullName evidence="3">Uncharacterized protein</fullName>
    </submittedName>
</protein>